<dbReference type="PROSITE" id="PS50934">
    <property type="entry name" value="SWIRM"/>
    <property type="match status" value="1"/>
</dbReference>
<reference evidence="2" key="2">
    <citation type="submission" date="2023-02" db="EMBL/GenBank/DDBJ databases">
        <authorList>
            <person name="Swenson N.G."/>
            <person name="Wegrzyn J.L."/>
            <person name="Mcevoy S.L."/>
        </authorList>
    </citation>
    <scope>NUCLEOTIDE SEQUENCE</scope>
    <source>
        <strain evidence="2">91603</strain>
        <tissue evidence="2">Leaf</tissue>
    </source>
</reference>
<dbReference type="Gene3D" id="1.10.10.10">
    <property type="entry name" value="Winged helix-like DNA-binding domain superfamily/Winged helix DNA-binding domain"/>
    <property type="match status" value="1"/>
</dbReference>
<dbReference type="SUPFAM" id="SSF46689">
    <property type="entry name" value="Homeodomain-like"/>
    <property type="match status" value="1"/>
</dbReference>
<dbReference type="FunFam" id="1.10.10.10:FF:000087">
    <property type="entry name" value="Transcriptional adapter 2"/>
    <property type="match status" value="1"/>
</dbReference>
<gene>
    <name evidence="2" type="ORF">LWI28_001745</name>
</gene>
<accession>A0AAD5ICI1</accession>
<comment type="caution">
    <text evidence="2">The sequence shown here is derived from an EMBL/GenBank/DDBJ whole genome shotgun (WGS) entry which is preliminary data.</text>
</comment>
<keyword evidence="3" id="KW-1185">Reference proteome</keyword>
<sequence length="75" mass="8464">MGFDEVTLLSEAEKRLCAEVRLPPPLYLKMQEVISRGVFSGNVTKKADGHQFFKIDPNIVDRVYDMLVKKGLALP</sequence>
<proteinExistence type="predicted"/>
<protein>
    <recommendedName>
        <fullName evidence="1">SWIRM domain-containing protein</fullName>
    </recommendedName>
</protein>
<dbReference type="AlphaFoldDB" id="A0AAD5ICI1"/>
<evidence type="ECO:0000313" key="2">
    <source>
        <dbReference type="EMBL" id="KAI9159767.1"/>
    </source>
</evidence>
<name>A0AAD5ICI1_ACENE</name>
<dbReference type="GO" id="GO:0003713">
    <property type="term" value="F:transcription coactivator activity"/>
    <property type="evidence" value="ECO:0007669"/>
    <property type="project" value="TreeGrafter"/>
</dbReference>
<dbReference type="PANTHER" id="PTHR12374">
    <property type="entry name" value="TRANSCRIPTIONAL ADAPTOR 2 ADA2 -RELATED"/>
    <property type="match status" value="1"/>
</dbReference>
<dbReference type="InterPro" id="IPR009057">
    <property type="entry name" value="Homeodomain-like_sf"/>
</dbReference>
<dbReference type="PANTHER" id="PTHR12374:SF81">
    <property type="entry name" value="TRANSCRIPTIONAL ADAPTER ADA2B"/>
    <property type="match status" value="1"/>
</dbReference>
<organism evidence="2 3">
    <name type="scientific">Acer negundo</name>
    <name type="common">Box elder</name>
    <dbReference type="NCBI Taxonomy" id="4023"/>
    <lineage>
        <taxon>Eukaryota</taxon>
        <taxon>Viridiplantae</taxon>
        <taxon>Streptophyta</taxon>
        <taxon>Embryophyta</taxon>
        <taxon>Tracheophyta</taxon>
        <taxon>Spermatophyta</taxon>
        <taxon>Magnoliopsida</taxon>
        <taxon>eudicotyledons</taxon>
        <taxon>Gunneridae</taxon>
        <taxon>Pentapetalae</taxon>
        <taxon>rosids</taxon>
        <taxon>malvids</taxon>
        <taxon>Sapindales</taxon>
        <taxon>Sapindaceae</taxon>
        <taxon>Hippocastanoideae</taxon>
        <taxon>Acereae</taxon>
        <taxon>Acer</taxon>
    </lineage>
</organism>
<dbReference type="Proteomes" id="UP001064489">
    <property type="component" value="Chromosome 2"/>
</dbReference>
<dbReference type="GO" id="GO:0006338">
    <property type="term" value="P:chromatin remodeling"/>
    <property type="evidence" value="ECO:0007669"/>
    <property type="project" value="TreeGrafter"/>
</dbReference>
<evidence type="ECO:0000313" key="3">
    <source>
        <dbReference type="Proteomes" id="UP001064489"/>
    </source>
</evidence>
<reference evidence="2" key="1">
    <citation type="journal article" date="2022" name="Plant J.">
        <title>Strategies of tolerance reflected in two North American maple genomes.</title>
        <authorList>
            <person name="McEvoy S.L."/>
            <person name="Sezen U.U."/>
            <person name="Trouern-Trend A."/>
            <person name="McMahon S.M."/>
            <person name="Schaberg P.G."/>
            <person name="Yang J."/>
            <person name="Wegrzyn J.L."/>
            <person name="Swenson N.G."/>
        </authorList>
    </citation>
    <scope>NUCLEOTIDE SEQUENCE</scope>
    <source>
        <strain evidence="2">91603</strain>
    </source>
</reference>
<evidence type="ECO:0000259" key="1">
    <source>
        <dbReference type="PROSITE" id="PS50934"/>
    </source>
</evidence>
<dbReference type="GO" id="GO:0003682">
    <property type="term" value="F:chromatin binding"/>
    <property type="evidence" value="ECO:0007669"/>
    <property type="project" value="TreeGrafter"/>
</dbReference>
<dbReference type="InterPro" id="IPR036388">
    <property type="entry name" value="WH-like_DNA-bd_sf"/>
</dbReference>
<feature type="domain" description="SWIRM" evidence="1">
    <location>
        <begin position="1"/>
        <end position="75"/>
    </location>
</feature>
<dbReference type="EMBL" id="JAJSOW010000106">
    <property type="protein sequence ID" value="KAI9159767.1"/>
    <property type="molecule type" value="Genomic_DNA"/>
</dbReference>
<dbReference type="GO" id="GO:0006357">
    <property type="term" value="P:regulation of transcription by RNA polymerase II"/>
    <property type="evidence" value="ECO:0007669"/>
    <property type="project" value="TreeGrafter"/>
</dbReference>
<dbReference type="InterPro" id="IPR007526">
    <property type="entry name" value="SWIRM"/>
</dbReference>
<dbReference type="GO" id="GO:0005634">
    <property type="term" value="C:nucleus"/>
    <property type="evidence" value="ECO:0007669"/>
    <property type="project" value="TreeGrafter"/>
</dbReference>